<dbReference type="GO" id="GO:0007596">
    <property type="term" value="P:blood coagulation"/>
    <property type="evidence" value="ECO:0007669"/>
    <property type="project" value="InterPro"/>
</dbReference>
<reference evidence="11" key="1">
    <citation type="submission" date="2025-08" db="UniProtKB">
        <authorList>
            <consortium name="Ensembl"/>
        </authorList>
    </citation>
    <scope>IDENTIFICATION</scope>
</reference>
<evidence type="ECO:0000256" key="3">
    <source>
        <dbReference type="ARBA" id="ARBA00022657"/>
    </source>
</evidence>
<comment type="subcellular location">
    <subcellularLocation>
        <location evidence="1">Secreted</location>
    </subcellularLocation>
</comment>
<evidence type="ECO:0000256" key="8">
    <source>
        <dbReference type="SAM" id="Coils"/>
    </source>
</evidence>
<evidence type="ECO:0000256" key="6">
    <source>
        <dbReference type="ARBA" id="ARBA00023157"/>
    </source>
</evidence>
<organism evidence="11 12">
    <name type="scientific">Cyprinus carpio</name>
    <name type="common">Common carp</name>
    <dbReference type="NCBI Taxonomy" id="7962"/>
    <lineage>
        <taxon>Eukaryota</taxon>
        <taxon>Metazoa</taxon>
        <taxon>Chordata</taxon>
        <taxon>Craniata</taxon>
        <taxon>Vertebrata</taxon>
        <taxon>Euteleostomi</taxon>
        <taxon>Actinopterygii</taxon>
        <taxon>Neopterygii</taxon>
        <taxon>Teleostei</taxon>
        <taxon>Ostariophysi</taxon>
        <taxon>Cypriniformes</taxon>
        <taxon>Cyprinidae</taxon>
        <taxon>Cyprininae</taxon>
        <taxon>Cyprinus</taxon>
    </lineage>
</organism>
<dbReference type="InterPro" id="IPR037579">
    <property type="entry name" value="FIB_ANG-like"/>
</dbReference>
<keyword evidence="7" id="KW-0325">Glycoprotein</keyword>
<evidence type="ECO:0000259" key="10">
    <source>
        <dbReference type="PROSITE" id="PS51406"/>
    </source>
</evidence>
<dbReference type="PANTHER" id="PTHR47221">
    <property type="entry name" value="FIBRINOGEN ALPHA CHAIN"/>
    <property type="match status" value="1"/>
</dbReference>
<keyword evidence="6" id="KW-1015">Disulfide bond</keyword>
<name>A0A8C2JPW3_CYPCA</name>
<feature type="signal peptide" evidence="9">
    <location>
        <begin position="1"/>
        <end position="19"/>
    </location>
</feature>
<dbReference type="Pfam" id="PF00147">
    <property type="entry name" value="Fibrinogen_C"/>
    <property type="match status" value="1"/>
</dbReference>
<evidence type="ECO:0000313" key="11">
    <source>
        <dbReference type="Ensembl" id="ENSCCRP00020097416.1"/>
    </source>
</evidence>
<accession>A0A8C2JPW3</accession>
<proteinExistence type="predicted"/>
<keyword evidence="3" id="KW-0037">Angiogenesis</keyword>
<evidence type="ECO:0000256" key="7">
    <source>
        <dbReference type="ARBA" id="ARBA00023180"/>
    </source>
</evidence>
<keyword evidence="4 9" id="KW-0732">Signal</keyword>
<dbReference type="PANTHER" id="PTHR47221:SF6">
    <property type="entry name" value="FIBRINOGEN ALPHA CHAIN"/>
    <property type="match status" value="1"/>
</dbReference>
<sequence length="600" mass="68129">MGWLLCLCYLAAAVAVAIGSERRKHQVQHGPCHYTFILPEVEQCRSAGDFQVTNSLQRDSPSAPESPHAEPTWQERKLETLESATENNTQWLQKLESYIQENVRSEMERNVIHTQTATMLEIGTNLLSQSAENTRKLTDVETQVLNQTSRLEIRLLEYSLSTNRLEKQLLEQTQEVSRLNDKNSYLEQRFAAMEARHSRELQAIQQEKQQLLALLDRQNHLVSLLEGELASSTRNSTLLQRQQATLSDTVQQLLAMVTHCNDISTPVEKEMLKFRDCAEIFKSGVTESGIYNIHLPNSTQKTKVCSRHSRELQAIQQEKQQLLALLDRQNHLVSLLEGELASSTRNSTLLQRQQATLTDTVQQLLAMVTHCNDISTPVEKEMLKFRDCAEIFKSGVTESGIYSIHLPNSTQKTKVFCDMKTRGGGWTVFQHRYDGSVDFNRGWNDYKLGFGDPSGEHWLGNDAIHLLTTSKDYTLQVHLKDAEGQQAYSQYDHFYIDGEDKKYSLHASGFSGTAGRTSSLTHSGTLFSTKDQDNDQCSCKCAQMATGGWWFEACGPSNLNGIYYSGGSNVIRYNSIKWYYWKGPSWMATMTTMMIRPVDF</sequence>
<dbReference type="SUPFAM" id="SSF56496">
    <property type="entry name" value="Fibrinogen C-terminal domain-like"/>
    <property type="match status" value="1"/>
</dbReference>
<evidence type="ECO:0000256" key="1">
    <source>
        <dbReference type="ARBA" id="ARBA00004613"/>
    </source>
</evidence>
<dbReference type="Proteomes" id="UP000694701">
    <property type="component" value="Unplaced"/>
</dbReference>
<keyword evidence="2" id="KW-0964">Secreted</keyword>
<dbReference type="InterPro" id="IPR036056">
    <property type="entry name" value="Fibrinogen-like_C"/>
</dbReference>
<feature type="coiled-coil region" evidence="8">
    <location>
        <begin position="162"/>
        <end position="221"/>
    </location>
</feature>
<feature type="coiled-coil region" evidence="8">
    <location>
        <begin position="305"/>
        <end position="332"/>
    </location>
</feature>
<evidence type="ECO:0000256" key="9">
    <source>
        <dbReference type="SAM" id="SignalP"/>
    </source>
</evidence>
<dbReference type="InterPro" id="IPR057439">
    <property type="entry name" value="ANG-1/2/4"/>
</dbReference>
<dbReference type="PROSITE" id="PS51406">
    <property type="entry name" value="FIBRINOGEN_C_2"/>
    <property type="match status" value="1"/>
</dbReference>
<dbReference type="GO" id="GO:0001525">
    <property type="term" value="P:angiogenesis"/>
    <property type="evidence" value="ECO:0007669"/>
    <property type="project" value="UniProtKB-KW"/>
</dbReference>
<evidence type="ECO:0000313" key="12">
    <source>
        <dbReference type="Proteomes" id="UP000694701"/>
    </source>
</evidence>
<dbReference type="Pfam" id="PF25443">
    <property type="entry name" value="ANG-1"/>
    <property type="match status" value="2"/>
</dbReference>
<dbReference type="SMART" id="SM00186">
    <property type="entry name" value="FBG"/>
    <property type="match status" value="1"/>
</dbReference>
<keyword evidence="5 8" id="KW-0175">Coiled coil</keyword>
<feature type="domain" description="Fibrinogen C-terminal" evidence="10">
    <location>
        <begin position="379"/>
        <end position="599"/>
    </location>
</feature>
<dbReference type="CDD" id="cd00087">
    <property type="entry name" value="FReD"/>
    <property type="match status" value="1"/>
</dbReference>
<dbReference type="InterPro" id="IPR020837">
    <property type="entry name" value="Fibrinogen_CS"/>
</dbReference>
<dbReference type="Ensembl" id="ENSCCRT00020106519.1">
    <property type="protein sequence ID" value="ENSCCRP00020097416.1"/>
    <property type="gene ID" value="ENSCCRG00020044828.1"/>
</dbReference>
<evidence type="ECO:0000256" key="4">
    <source>
        <dbReference type="ARBA" id="ARBA00022729"/>
    </source>
</evidence>
<evidence type="ECO:0000256" key="2">
    <source>
        <dbReference type="ARBA" id="ARBA00022525"/>
    </source>
</evidence>
<dbReference type="NCBIfam" id="NF040941">
    <property type="entry name" value="GGGWT_bact"/>
    <property type="match status" value="1"/>
</dbReference>
<feature type="chain" id="PRO_5034675772" evidence="9">
    <location>
        <begin position="20"/>
        <end position="600"/>
    </location>
</feature>
<dbReference type="GO" id="GO:0005576">
    <property type="term" value="C:extracellular region"/>
    <property type="evidence" value="ECO:0007669"/>
    <property type="project" value="UniProtKB-SubCell"/>
</dbReference>
<dbReference type="FunFam" id="3.90.215.10:FF:000001">
    <property type="entry name" value="Tenascin isoform 1"/>
    <property type="match status" value="1"/>
</dbReference>
<dbReference type="InterPro" id="IPR014716">
    <property type="entry name" value="Fibrinogen_a/b/g_C_1"/>
</dbReference>
<protein>
    <submittedName>
        <fullName evidence="11">Angiopoietin 2b</fullName>
    </submittedName>
</protein>
<evidence type="ECO:0000256" key="5">
    <source>
        <dbReference type="ARBA" id="ARBA00023054"/>
    </source>
</evidence>
<dbReference type="AlphaFoldDB" id="A0A8C2JPW3"/>
<dbReference type="InterPro" id="IPR002181">
    <property type="entry name" value="Fibrinogen_a/b/g_C_dom"/>
</dbReference>
<dbReference type="Gene3D" id="3.90.215.10">
    <property type="entry name" value="Gamma Fibrinogen, chain A, domain 1"/>
    <property type="match status" value="2"/>
</dbReference>
<dbReference type="PROSITE" id="PS00514">
    <property type="entry name" value="FIBRINOGEN_C_1"/>
    <property type="match status" value="1"/>
</dbReference>